<dbReference type="AlphaFoldDB" id="A0A2S5CPV9"/>
<organism evidence="1 2">
    <name type="scientific">Methylovulum psychrotolerans</name>
    <dbReference type="NCBI Taxonomy" id="1704499"/>
    <lineage>
        <taxon>Bacteria</taxon>
        <taxon>Pseudomonadati</taxon>
        <taxon>Pseudomonadota</taxon>
        <taxon>Gammaproteobacteria</taxon>
        <taxon>Methylococcales</taxon>
        <taxon>Methylococcaceae</taxon>
        <taxon>Methylovulum</taxon>
    </lineage>
</organism>
<accession>A0A2S5CPV9</accession>
<dbReference type="Proteomes" id="UP000237423">
    <property type="component" value="Unassembled WGS sequence"/>
</dbReference>
<name>A0A2S5CPV9_9GAMM</name>
<comment type="caution">
    <text evidence="1">The sequence shown here is derived from an EMBL/GenBank/DDBJ whole genome shotgun (WGS) entry which is preliminary data.</text>
</comment>
<reference evidence="1 2" key="1">
    <citation type="submission" date="2017-11" db="EMBL/GenBank/DDBJ databases">
        <title>Draft Genome Sequence of Methylobacter psychrotolerans Sph1T, an Obligate Methanotroph from Low-Temperature Environments.</title>
        <authorList>
            <person name="Oshkin I.Y."/>
            <person name="Miroshnikov K."/>
            <person name="Belova S.E."/>
            <person name="Korzhenkov A."/>
            <person name="Toshchakov S.V."/>
            <person name="Dedysh S.N."/>
        </authorList>
    </citation>
    <scope>NUCLEOTIDE SEQUENCE [LARGE SCALE GENOMIC DNA]</scope>
    <source>
        <strain evidence="1 2">Sph1</strain>
    </source>
</reference>
<evidence type="ECO:0000313" key="1">
    <source>
        <dbReference type="EMBL" id="POZ52850.1"/>
    </source>
</evidence>
<dbReference type="RefSeq" id="WP_103973802.1">
    <property type="nucleotide sequence ID" value="NZ_PGFZ01000002.1"/>
</dbReference>
<gene>
    <name evidence="1" type="ORF">AADEFJLK_01459</name>
</gene>
<proteinExistence type="predicted"/>
<protein>
    <submittedName>
        <fullName evidence="1">Uncharacterized protein</fullName>
    </submittedName>
</protein>
<sequence>MKIQLEAYAPPDATAILRIDGKLGILTPPYRLGREVNVQYLPQNDDAIIENAVFKQSFSPSTAQFDNWEALFSFLRQAHQEFHAQFKPLDEHHTDENSQYENDFSDFDDETLQEIIDEIKSVSIPQKRLIYAKNIVTALLKSDIPATFKAQADPLKAQLIKAEQEYLNSQPKVILNPELEEKLSASVGRLSWDGQRLFLDWLKRGLYNADWQIDTLLPILEDEPLEMIRDEDWVFNIAAQALKSAVALFQGLKREALLKPFLLTIRQLDNNRLTWDDDLFDIAYYAEWTSLLNTYLPKLHKVIRHGETFQLMMSNKLAIVCIPNSRNISLKGSMVTIKMSRSIYEEKLPEIQKVERGFLNMPNRTESEVKATALHIYGEIIDTHRRQRSKLSNLYEIFYRKVLEGKPSDIDNILNREINKLSLQA</sequence>
<evidence type="ECO:0000313" key="2">
    <source>
        <dbReference type="Proteomes" id="UP000237423"/>
    </source>
</evidence>
<dbReference type="EMBL" id="PGFZ01000002">
    <property type="protein sequence ID" value="POZ52850.1"/>
    <property type="molecule type" value="Genomic_DNA"/>
</dbReference>